<comment type="caution">
    <text evidence="11">The sequence shown here is derived from an EMBL/GenBank/DDBJ whole genome shotgun (WGS) entry which is preliminary data.</text>
</comment>
<dbReference type="PANTHER" id="PTHR11629">
    <property type="entry name" value="VACUOLAR PROTON ATPASES"/>
    <property type="match status" value="1"/>
</dbReference>
<keyword evidence="10" id="KW-0175">Coiled coil</keyword>
<name>A0A9Q0MIT9_BLOTA</name>
<evidence type="ECO:0000256" key="1">
    <source>
        <dbReference type="ARBA" id="ARBA00004141"/>
    </source>
</evidence>
<dbReference type="AlphaFoldDB" id="A0A9Q0MIT9"/>
<evidence type="ECO:0000256" key="8">
    <source>
        <dbReference type="ARBA" id="ARBA00023136"/>
    </source>
</evidence>
<feature type="transmembrane region" description="Helical" evidence="9">
    <location>
        <begin position="755"/>
        <end position="779"/>
    </location>
</feature>
<dbReference type="GO" id="GO:0005886">
    <property type="term" value="C:plasma membrane"/>
    <property type="evidence" value="ECO:0007669"/>
    <property type="project" value="TreeGrafter"/>
</dbReference>
<dbReference type="Pfam" id="PF01496">
    <property type="entry name" value="V_ATPase_I"/>
    <property type="match status" value="1"/>
</dbReference>
<feature type="transmembrane region" description="Helical" evidence="9">
    <location>
        <begin position="633"/>
        <end position="652"/>
    </location>
</feature>
<dbReference type="InterPro" id="IPR002490">
    <property type="entry name" value="V-ATPase_116kDa_su"/>
</dbReference>
<reference evidence="11" key="1">
    <citation type="submission" date="2022-12" db="EMBL/GenBank/DDBJ databases">
        <title>Genome assemblies of Blomia tropicalis.</title>
        <authorList>
            <person name="Cui Y."/>
        </authorList>
    </citation>
    <scope>NUCLEOTIDE SEQUENCE</scope>
    <source>
        <tissue evidence="11">Adult mites</tissue>
    </source>
</reference>
<evidence type="ECO:0000256" key="9">
    <source>
        <dbReference type="RuleBase" id="RU361189"/>
    </source>
</evidence>
<keyword evidence="3 9" id="KW-0813">Transport</keyword>
<dbReference type="Proteomes" id="UP001142055">
    <property type="component" value="Chromosome 1"/>
</dbReference>
<dbReference type="InterPro" id="IPR026028">
    <property type="entry name" value="V-type_ATPase_116kDa_su_euka"/>
</dbReference>
<evidence type="ECO:0000256" key="3">
    <source>
        <dbReference type="ARBA" id="ARBA00022448"/>
    </source>
</evidence>
<dbReference type="EMBL" id="JAPWDV010000001">
    <property type="protein sequence ID" value="KAJ6225177.1"/>
    <property type="molecule type" value="Genomic_DNA"/>
</dbReference>
<comment type="function">
    <text evidence="9">Essential component of the vacuolar proton pump (V-ATPase), a multimeric enzyme that catalyzes the translocation of protons across the membranes. Required for assembly and activity of the V-ATPase.</text>
</comment>
<evidence type="ECO:0000256" key="10">
    <source>
        <dbReference type="SAM" id="Coils"/>
    </source>
</evidence>
<evidence type="ECO:0000256" key="2">
    <source>
        <dbReference type="ARBA" id="ARBA00009904"/>
    </source>
</evidence>
<evidence type="ECO:0000256" key="6">
    <source>
        <dbReference type="ARBA" id="ARBA00022989"/>
    </source>
</evidence>
<dbReference type="GO" id="GO:0007035">
    <property type="term" value="P:vacuolar acidification"/>
    <property type="evidence" value="ECO:0007669"/>
    <property type="project" value="TreeGrafter"/>
</dbReference>
<keyword evidence="7 9" id="KW-0406">Ion transport</keyword>
<evidence type="ECO:0000313" key="12">
    <source>
        <dbReference type="Proteomes" id="UP001142055"/>
    </source>
</evidence>
<dbReference type="GO" id="GO:0051117">
    <property type="term" value="F:ATPase binding"/>
    <property type="evidence" value="ECO:0007669"/>
    <property type="project" value="TreeGrafter"/>
</dbReference>
<comment type="similarity">
    <text evidence="2 9">Belongs to the V-ATPase 116 kDa subunit family.</text>
</comment>
<feature type="transmembrane region" description="Helical" evidence="9">
    <location>
        <begin position="500"/>
        <end position="517"/>
    </location>
</feature>
<proteinExistence type="inferred from homology"/>
<evidence type="ECO:0000256" key="4">
    <source>
        <dbReference type="ARBA" id="ARBA00022692"/>
    </source>
</evidence>
<organism evidence="11 12">
    <name type="scientific">Blomia tropicalis</name>
    <name type="common">Mite</name>
    <dbReference type="NCBI Taxonomy" id="40697"/>
    <lineage>
        <taxon>Eukaryota</taxon>
        <taxon>Metazoa</taxon>
        <taxon>Ecdysozoa</taxon>
        <taxon>Arthropoda</taxon>
        <taxon>Chelicerata</taxon>
        <taxon>Arachnida</taxon>
        <taxon>Acari</taxon>
        <taxon>Acariformes</taxon>
        <taxon>Sarcoptiformes</taxon>
        <taxon>Astigmata</taxon>
        <taxon>Glycyphagoidea</taxon>
        <taxon>Echimyopodidae</taxon>
        <taxon>Blomia</taxon>
    </lineage>
</organism>
<evidence type="ECO:0000256" key="7">
    <source>
        <dbReference type="ARBA" id="ARBA00023065"/>
    </source>
</evidence>
<keyword evidence="4 9" id="KW-0812">Transmembrane</keyword>
<protein>
    <recommendedName>
        <fullName evidence="9">V-type proton ATPase subunit a</fullName>
    </recommendedName>
</protein>
<feature type="coiled-coil region" evidence="10">
    <location>
        <begin position="42"/>
        <end position="119"/>
    </location>
</feature>
<feature type="transmembrane region" description="Helical" evidence="9">
    <location>
        <begin position="591"/>
        <end position="613"/>
    </location>
</feature>
<feature type="transmembrane region" description="Helical" evidence="9">
    <location>
        <begin position="564"/>
        <end position="584"/>
    </location>
</feature>
<dbReference type="PIRSF" id="PIRSF001293">
    <property type="entry name" value="ATP6V0A1"/>
    <property type="match status" value="1"/>
</dbReference>
<gene>
    <name evidence="11" type="ORF">RDWZM_003722</name>
</gene>
<dbReference type="PANTHER" id="PTHR11629:SF63">
    <property type="entry name" value="V-TYPE PROTON ATPASE SUBUNIT A"/>
    <property type="match status" value="1"/>
</dbReference>
<evidence type="ECO:0000313" key="11">
    <source>
        <dbReference type="EMBL" id="KAJ6225177.1"/>
    </source>
</evidence>
<comment type="subcellular location">
    <subcellularLocation>
        <location evidence="1">Membrane</location>
        <topology evidence="1">Multi-pass membrane protein</topology>
    </subcellularLocation>
</comment>
<evidence type="ECO:0000256" key="5">
    <source>
        <dbReference type="ARBA" id="ARBA00022781"/>
    </source>
</evidence>
<feature type="transmembrane region" description="Helical" evidence="9">
    <location>
        <begin position="400"/>
        <end position="424"/>
    </location>
</feature>
<sequence length="826" mass="94894">MLLCQLFLQSEDAYNCISELGELGNAQFRDVNPNVNAFQRKFVNEVRRCDEMERKLRYLEKEIRRDGIPMLDVGDNPEAPQPREMIDLEVTFEKLENELKEVNSNAEALKKTFLELTELRHILKKTQQFFDQIDNIPQMQDTGMPEDNVQLLGDEGLRAGGQAPMKLGFVAGVILRERLPGFERMLWRTCHGNVFLKQAPIELPLEDPHTGDNVYKSVFIIFFQGEQLQSKVKKICEGFRATLYPCPERVSDRREMINGVASRIDDLNTVLSQTTEHRHRVLVAAAKNLRNWLIKVRKIKSIYCVLNICNLDVTHKCLIAECWVPRNDFDRVKAAIERGSIRSGSSVPPIINSMQTKETPPTFHRTNKVTSGFQNIVNSYGIATYREINPAPFTIITFPFLFAVMFGDAGHGILMALFAGWMVMKERNLQMLKRPNEIWLMFFNGRYMILLMGLFSIYTGLMYNDVFSKSINLFGSSWVAPKLKTPTYTEEHMMLNPSKHYVGSPYIFGLDPVWQLSQNKILFLNSYKMKLSVILGVAQMFFGVIISYFNHRHFGKQLNVLCEFVPQVIFLLSIFGYMNLLIIIKWLKYDYTTAGCAPSILINLINMFLYKYVDDNDKTQPCYLYNWYGGQQFFQTILLLAALICVPWMLVLKPYMLKKQNDLKMLFHNNADNNDHVVNMENGQTNVSHGGHDDKPFEMGDIIINQSIHTIEYCLGSISHTASYLRLWALSLAHAQLSEVLWSMVFRMGLQGEGIIGGIFMFLIFSFWAVLTVSVLLVMEGLSAFLHALRLHWIEFQSKFYAGAGYIFQPFSFATLLEEHEGEAPA</sequence>
<keyword evidence="8 9" id="KW-0472">Membrane</keyword>
<feature type="transmembrane region" description="Helical" evidence="9">
    <location>
        <begin position="529"/>
        <end position="549"/>
    </location>
</feature>
<keyword evidence="6 9" id="KW-1133">Transmembrane helix</keyword>
<feature type="transmembrane region" description="Helical" evidence="9">
    <location>
        <begin position="445"/>
        <end position="463"/>
    </location>
</feature>
<keyword evidence="12" id="KW-1185">Reference proteome</keyword>
<dbReference type="GO" id="GO:0046961">
    <property type="term" value="F:proton-transporting ATPase activity, rotational mechanism"/>
    <property type="evidence" value="ECO:0007669"/>
    <property type="project" value="InterPro"/>
</dbReference>
<dbReference type="OMA" id="FYLWFFL"/>
<dbReference type="GO" id="GO:0000220">
    <property type="term" value="C:vacuolar proton-transporting V-type ATPase, V0 domain"/>
    <property type="evidence" value="ECO:0007669"/>
    <property type="project" value="InterPro"/>
</dbReference>
<accession>A0A9Q0MIT9</accession>
<keyword evidence="5 9" id="KW-0375">Hydrogen ion transport</keyword>